<keyword evidence="1" id="KW-0472">Membrane</keyword>
<evidence type="ECO:0000256" key="1">
    <source>
        <dbReference type="SAM" id="Phobius"/>
    </source>
</evidence>
<evidence type="ECO:0008006" key="4">
    <source>
        <dbReference type="Google" id="ProtNLM"/>
    </source>
</evidence>
<feature type="transmembrane region" description="Helical" evidence="1">
    <location>
        <begin position="152"/>
        <end position="173"/>
    </location>
</feature>
<protein>
    <recommendedName>
        <fullName evidence="4">DMSO reductase</fullName>
    </recommendedName>
</protein>
<feature type="transmembrane region" description="Helical" evidence="1">
    <location>
        <begin position="253"/>
        <end position="276"/>
    </location>
</feature>
<keyword evidence="1" id="KW-0812">Transmembrane</keyword>
<feature type="transmembrane region" description="Helical" evidence="1">
    <location>
        <begin position="42"/>
        <end position="64"/>
    </location>
</feature>
<comment type="caution">
    <text evidence="2">The sequence shown here is derived from an EMBL/GenBank/DDBJ whole genome shotgun (WGS) entry which is preliminary data.</text>
</comment>
<feature type="transmembrane region" description="Helical" evidence="1">
    <location>
        <begin position="6"/>
        <end position="30"/>
    </location>
</feature>
<evidence type="ECO:0000313" key="2">
    <source>
        <dbReference type="EMBL" id="MVN15481.1"/>
    </source>
</evidence>
<name>A0A6N8IHW3_9ACTN</name>
<feature type="transmembrane region" description="Helical" evidence="1">
    <location>
        <begin position="185"/>
        <end position="208"/>
    </location>
</feature>
<proteinExistence type="predicted"/>
<dbReference type="EMBL" id="WPOC01000012">
    <property type="protein sequence ID" value="MVN15481.1"/>
    <property type="molecule type" value="Genomic_DNA"/>
</dbReference>
<feature type="transmembrane region" description="Helical" evidence="1">
    <location>
        <begin position="84"/>
        <end position="105"/>
    </location>
</feature>
<reference evidence="2 3" key="1">
    <citation type="submission" date="2019-11" db="EMBL/GenBank/DDBJ databases">
        <title>Whole genome shotgun sequencing (WGS) data from Adlercreutzia equolifaciens ResAG-91, Eggerthella lenta MRI-F36, MRI-F37, MRI-F40, ResAG-49, ResAG-88, ResAG-121, ResAG-145, and Gordonibacter sp. ResAG-5, ResAG-26, ResAG-43, ResAG-50, ResAG-59.</title>
        <authorList>
            <person name="Stoll D.A."/>
            <person name="Danylec N."/>
            <person name="Franz C.M.A.P."/>
            <person name="Huch M."/>
        </authorList>
    </citation>
    <scope>NUCLEOTIDE SEQUENCE [LARGE SCALE GENOMIC DNA]</scope>
    <source>
        <strain evidence="2 3">ResAG-59</strain>
    </source>
</reference>
<keyword evidence="1" id="KW-1133">Transmembrane helix</keyword>
<organism evidence="2 3">
    <name type="scientific">Gordonibacter urolithinfaciens</name>
    <dbReference type="NCBI Taxonomy" id="1335613"/>
    <lineage>
        <taxon>Bacteria</taxon>
        <taxon>Bacillati</taxon>
        <taxon>Actinomycetota</taxon>
        <taxon>Coriobacteriia</taxon>
        <taxon>Eggerthellales</taxon>
        <taxon>Eggerthellaceae</taxon>
        <taxon>Gordonibacter</taxon>
    </lineage>
</organism>
<feature type="transmembrane region" description="Helical" evidence="1">
    <location>
        <begin position="220"/>
        <end position="241"/>
    </location>
</feature>
<gene>
    <name evidence="2" type="ORF">GO738_09020</name>
</gene>
<dbReference type="Proteomes" id="UP000468327">
    <property type="component" value="Unassembled WGS sequence"/>
</dbReference>
<feature type="transmembrane region" description="Helical" evidence="1">
    <location>
        <begin position="117"/>
        <end position="140"/>
    </location>
</feature>
<keyword evidence="3" id="KW-1185">Reference proteome</keyword>
<evidence type="ECO:0000313" key="3">
    <source>
        <dbReference type="Proteomes" id="UP000468327"/>
    </source>
</evidence>
<dbReference type="AlphaFoldDB" id="A0A6N8IHW3"/>
<sequence length="282" mass="28472">MGHVFSELPLALCTTFSLIGAGAFMVLAVLPDGPLRRPQVRGNVDVLCIMPCLAVVLGLAAAFFGFQDQSTAVASLRGHGGAALVLAAVADVLLACAAVAYCLCVNFGKAAEGWRRALLRVVGVLAALFACASGLAHLAAPEPSWATLATPLQMLGFSLLGGSALVTLMLEKAGALDDPSVKRSLTVAAVLGAVLGIGGFSAQVLAVSGMTGAAGAGADLVRAASMHIAVGIICLVATLVFEAMAIRMKEKGFHSVIAVASGFVGVFCLRLAFYALQFAGAA</sequence>
<accession>A0A6N8IHW3</accession>